<evidence type="ECO:0000313" key="1">
    <source>
        <dbReference type="EMBL" id="TGN11896.1"/>
    </source>
</evidence>
<organism evidence="1 2">
    <name type="scientific">Leptospira ilyithenensis</name>
    <dbReference type="NCBI Taxonomy" id="2484901"/>
    <lineage>
        <taxon>Bacteria</taxon>
        <taxon>Pseudomonadati</taxon>
        <taxon>Spirochaetota</taxon>
        <taxon>Spirochaetia</taxon>
        <taxon>Leptospirales</taxon>
        <taxon>Leptospiraceae</taxon>
        <taxon>Leptospira</taxon>
    </lineage>
</organism>
<gene>
    <name evidence="1" type="ORF">EHS11_05135</name>
</gene>
<keyword evidence="2" id="KW-1185">Reference proteome</keyword>
<proteinExistence type="predicted"/>
<dbReference type="RefSeq" id="WP_135763340.1">
    <property type="nucleotide sequence ID" value="NZ_RQHV01000036.1"/>
</dbReference>
<dbReference type="Proteomes" id="UP000298264">
    <property type="component" value="Unassembled WGS sequence"/>
</dbReference>
<dbReference type="EMBL" id="RQHV01000036">
    <property type="protein sequence ID" value="TGN11896.1"/>
    <property type="molecule type" value="Genomic_DNA"/>
</dbReference>
<accession>A0A4R9LT31</accession>
<dbReference type="AlphaFoldDB" id="A0A4R9LT31"/>
<evidence type="ECO:0000313" key="2">
    <source>
        <dbReference type="Proteomes" id="UP000298264"/>
    </source>
</evidence>
<comment type="caution">
    <text evidence="1">The sequence shown here is derived from an EMBL/GenBank/DDBJ whole genome shotgun (WGS) entry which is preliminary data.</text>
</comment>
<reference evidence="1" key="1">
    <citation type="journal article" date="2019" name="PLoS Negl. Trop. Dis.">
        <title>Revisiting the worldwide diversity of Leptospira species in the environment.</title>
        <authorList>
            <person name="Vincent A.T."/>
            <person name="Schiettekatte O."/>
            <person name="Bourhy P."/>
            <person name="Veyrier F.J."/>
            <person name="Picardeau M."/>
        </authorList>
    </citation>
    <scope>NUCLEOTIDE SEQUENCE [LARGE SCALE GENOMIC DNA]</scope>
    <source>
        <strain evidence="1">201400974</strain>
    </source>
</reference>
<dbReference type="OrthoDB" id="336312at2"/>
<dbReference type="NCBIfam" id="NF047469">
    <property type="entry name" value="UVExpRegProtLA1448"/>
    <property type="match status" value="1"/>
</dbReference>
<sequence>MHLLPSKPIFLIGLALFSFLSYCAPKKEAVSPYDLKRVLERVAQARIQTGLTADIDKPSPSDRELFEEACDIYRLPIDKAKHALKEKNESLYLSIYGNES</sequence>
<protein>
    <submittedName>
        <fullName evidence="1">Uncharacterized protein</fullName>
    </submittedName>
</protein>
<name>A0A4R9LT31_9LEPT</name>